<dbReference type="EMBL" id="NEVH01025635">
    <property type="protein sequence ID" value="PNF15291.1"/>
    <property type="molecule type" value="Genomic_DNA"/>
</dbReference>
<feature type="region of interest" description="Disordered" evidence="5">
    <location>
        <begin position="176"/>
        <end position="212"/>
    </location>
</feature>
<evidence type="ECO:0000256" key="2">
    <source>
        <dbReference type="ARBA" id="ARBA00022771"/>
    </source>
</evidence>
<evidence type="ECO:0000313" key="7">
    <source>
        <dbReference type="EMBL" id="PNF15291.1"/>
    </source>
</evidence>
<feature type="region of interest" description="Disordered" evidence="5">
    <location>
        <begin position="442"/>
        <end position="481"/>
    </location>
</feature>
<keyword evidence="8" id="KW-1185">Reference proteome</keyword>
<evidence type="ECO:0000259" key="6">
    <source>
        <dbReference type="PROSITE" id="PS50089"/>
    </source>
</evidence>
<dbReference type="FunFam" id="3.30.40.10:FF:000024">
    <property type="entry name" value="RING finger protein 44 isoform X1"/>
    <property type="match status" value="1"/>
</dbReference>
<sequence length="662" mass="72789">MSSNNRSSSVRNSAQFTRHVSSSHSSRPNHQSRWLVNHVSYPKDFGPYEPCFTTGDCPPLPLTGNNIPQKDSGYLPHQVYPKPGHGPGTQLSASTQGHTVYPGDPVAGGGIQERRQVSPPLRINVCGQESPLRAASLLSLSPTNIGNTNMDGLPHSGGIGLEFSPRRSAGELRLSPVQIQHSPSFYQASSQDDGRKSESPPRKRRRVSQGGHHQILELSAAAPTPPPHPRSLWDHAVTNHRRSPRHQPSTCNRGSPPIRRARYHECGPVWNQDGYPVNHSHHPAAFLQSSPTGVSHQPTTVVMEVSQVPVSIPVTLSHHHHHALSLYSGPPPPPHLSAVCSAGTSTACQLHGLYAGPQFTPTCQVPQFGNCVPHHHHHHQSYPPFLAQSQPSTFAPQQNPLSVPPTRVHTAHYPHPHQHLQPQRPDGVDMELLGEQQHHRSNAAAFHHHHHPTAHPSLHPSSHPSLHHHPHPHPSAAALTQVSSPPPIFLSEARGSQLDLMSSRNRHSSTPSRHVSTRRWRGNPLPPTPAPYPGFLVHFLAMFSNPPLSPYNQAELGSPDSTETENYEALLNLAERLGEAKPRGLAKVEIEQLPSYKFNANSHHGDQTSCVVCMCDFEARQVIRVLPCSHEFHAKCVDKWLKSNRTCPICRGDASEYLSHLE</sequence>
<dbReference type="Pfam" id="PF13639">
    <property type="entry name" value="zf-RING_2"/>
    <property type="match status" value="1"/>
</dbReference>
<keyword evidence="2 4" id="KW-0863">Zinc-finger</keyword>
<dbReference type="PANTHER" id="PTHR46171">
    <property type="entry name" value="GH10160P"/>
    <property type="match status" value="1"/>
</dbReference>
<comment type="caution">
    <text evidence="7">The sequence shown here is derived from an EMBL/GenBank/DDBJ whole genome shotgun (WGS) entry which is preliminary data.</text>
</comment>
<feature type="compositionally biased region" description="Basic and acidic residues" evidence="5">
    <location>
        <begin position="192"/>
        <end position="201"/>
    </location>
</feature>
<dbReference type="GO" id="GO:0061630">
    <property type="term" value="F:ubiquitin protein ligase activity"/>
    <property type="evidence" value="ECO:0007669"/>
    <property type="project" value="TreeGrafter"/>
</dbReference>
<dbReference type="GO" id="GO:0008270">
    <property type="term" value="F:zinc ion binding"/>
    <property type="evidence" value="ECO:0007669"/>
    <property type="project" value="UniProtKB-KW"/>
</dbReference>
<dbReference type="InterPro" id="IPR013083">
    <property type="entry name" value="Znf_RING/FYVE/PHD"/>
</dbReference>
<dbReference type="STRING" id="105785.A0A2J7PG38"/>
<protein>
    <recommendedName>
        <fullName evidence="6">RING-type domain-containing protein</fullName>
    </recommendedName>
</protein>
<accession>A0A2J7PG38</accession>
<proteinExistence type="predicted"/>
<reference evidence="7 8" key="1">
    <citation type="submission" date="2017-12" db="EMBL/GenBank/DDBJ databases">
        <title>Hemimetabolous genomes reveal molecular basis of termite eusociality.</title>
        <authorList>
            <person name="Harrison M.C."/>
            <person name="Jongepier E."/>
            <person name="Robertson H.M."/>
            <person name="Arning N."/>
            <person name="Bitard-Feildel T."/>
            <person name="Chao H."/>
            <person name="Childers C.P."/>
            <person name="Dinh H."/>
            <person name="Doddapaneni H."/>
            <person name="Dugan S."/>
            <person name="Gowin J."/>
            <person name="Greiner C."/>
            <person name="Han Y."/>
            <person name="Hu H."/>
            <person name="Hughes D.S.T."/>
            <person name="Huylmans A.-K."/>
            <person name="Kemena C."/>
            <person name="Kremer L.P.M."/>
            <person name="Lee S.L."/>
            <person name="Lopez-Ezquerra A."/>
            <person name="Mallet L."/>
            <person name="Monroy-Kuhn J.M."/>
            <person name="Moser A."/>
            <person name="Murali S.C."/>
            <person name="Muzny D.M."/>
            <person name="Otani S."/>
            <person name="Piulachs M.-D."/>
            <person name="Poelchau M."/>
            <person name="Qu J."/>
            <person name="Schaub F."/>
            <person name="Wada-Katsumata A."/>
            <person name="Worley K.C."/>
            <person name="Xie Q."/>
            <person name="Ylla G."/>
            <person name="Poulsen M."/>
            <person name="Gibbs R.A."/>
            <person name="Schal C."/>
            <person name="Richards S."/>
            <person name="Belles X."/>
            <person name="Korb J."/>
            <person name="Bornberg-Bauer E."/>
        </authorList>
    </citation>
    <scope>NUCLEOTIDE SEQUENCE [LARGE SCALE GENOMIC DNA]</scope>
    <source>
        <tissue evidence="7">Whole body</tissue>
    </source>
</reference>
<dbReference type="SUPFAM" id="SSF57850">
    <property type="entry name" value="RING/U-box"/>
    <property type="match status" value="1"/>
</dbReference>
<evidence type="ECO:0000256" key="4">
    <source>
        <dbReference type="PROSITE-ProRule" id="PRU00175"/>
    </source>
</evidence>
<keyword evidence="1" id="KW-0479">Metal-binding</keyword>
<organism evidence="7 8">
    <name type="scientific">Cryptotermes secundus</name>
    <dbReference type="NCBI Taxonomy" id="105785"/>
    <lineage>
        <taxon>Eukaryota</taxon>
        <taxon>Metazoa</taxon>
        <taxon>Ecdysozoa</taxon>
        <taxon>Arthropoda</taxon>
        <taxon>Hexapoda</taxon>
        <taxon>Insecta</taxon>
        <taxon>Pterygota</taxon>
        <taxon>Neoptera</taxon>
        <taxon>Polyneoptera</taxon>
        <taxon>Dictyoptera</taxon>
        <taxon>Blattodea</taxon>
        <taxon>Blattoidea</taxon>
        <taxon>Termitoidae</taxon>
        <taxon>Kalotermitidae</taxon>
        <taxon>Cryptotermitinae</taxon>
        <taxon>Cryptotermes</taxon>
    </lineage>
</organism>
<evidence type="ECO:0000256" key="3">
    <source>
        <dbReference type="ARBA" id="ARBA00022833"/>
    </source>
</evidence>
<dbReference type="PANTHER" id="PTHR46171:SF3">
    <property type="entry name" value="GH10160P"/>
    <property type="match status" value="1"/>
</dbReference>
<dbReference type="Gene3D" id="3.30.40.10">
    <property type="entry name" value="Zinc/RING finger domain, C3HC4 (zinc finger)"/>
    <property type="match status" value="1"/>
</dbReference>
<keyword evidence="3" id="KW-0862">Zinc</keyword>
<dbReference type="SMART" id="SM00184">
    <property type="entry name" value="RING"/>
    <property type="match status" value="1"/>
</dbReference>
<evidence type="ECO:0000313" key="8">
    <source>
        <dbReference type="Proteomes" id="UP000235965"/>
    </source>
</evidence>
<feature type="compositionally biased region" description="Polar residues" evidence="5">
    <location>
        <begin position="177"/>
        <end position="191"/>
    </location>
</feature>
<dbReference type="Proteomes" id="UP000235965">
    <property type="component" value="Unassembled WGS sequence"/>
</dbReference>
<feature type="region of interest" description="Disordered" evidence="5">
    <location>
        <begin position="499"/>
        <end position="524"/>
    </location>
</feature>
<evidence type="ECO:0000256" key="1">
    <source>
        <dbReference type="ARBA" id="ARBA00022723"/>
    </source>
</evidence>
<feature type="compositionally biased region" description="Low complexity" evidence="5">
    <location>
        <begin position="454"/>
        <end position="464"/>
    </location>
</feature>
<feature type="domain" description="RING-type" evidence="6">
    <location>
        <begin position="610"/>
        <end position="651"/>
    </location>
</feature>
<dbReference type="AlphaFoldDB" id="A0A2J7PG38"/>
<dbReference type="InterPro" id="IPR001841">
    <property type="entry name" value="Znf_RING"/>
</dbReference>
<gene>
    <name evidence="7" type="ORF">B7P43_G00996</name>
</gene>
<dbReference type="InParanoid" id="A0A2J7PG38"/>
<dbReference type="OrthoDB" id="8062037at2759"/>
<evidence type="ECO:0000256" key="5">
    <source>
        <dbReference type="SAM" id="MobiDB-lite"/>
    </source>
</evidence>
<dbReference type="PROSITE" id="PS50089">
    <property type="entry name" value="ZF_RING_2"/>
    <property type="match status" value="1"/>
</dbReference>
<dbReference type="GO" id="GO:0016567">
    <property type="term" value="P:protein ubiquitination"/>
    <property type="evidence" value="ECO:0007669"/>
    <property type="project" value="TreeGrafter"/>
</dbReference>
<name>A0A2J7PG38_9NEOP</name>
<feature type="compositionally biased region" description="Polar residues" evidence="5">
    <location>
        <begin position="499"/>
        <end position="514"/>
    </location>
</feature>
<feature type="region of interest" description="Disordered" evidence="5">
    <location>
        <begin position="1"/>
        <end position="31"/>
    </location>
</feature>